<feature type="signal peptide" evidence="8">
    <location>
        <begin position="1"/>
        <end position="20"/>
    </location>
</feature>
<name>A0ABS7DDH4_9GAMM</name>
<dbReference type="InterPro" id="IPR001897">
    <property type="entry name" value="Porin_gammaproteobac"/>
</dbReference>
<dbReference type="EMBL" id="JAGFNY010000001">
    <property type="protein sequence ID" value="MBW7569352.1"/>
    <property type="molecule type" value="Genomic_DNA"/>
</dbReference>
<dbReference type="InterPro" id="IPR001702">
    <property type="entry name" value="Porin_Gram-ve"/>
</dbReference>
<keyword evidence="2" id="KW-1134">Transmembrane beta strand</keyword>
<dbReference type="InterPro" id="IPR050298">
    <property type="entry name" value="Gram-neg_bact_OMP"/>
</dbReference>
<evidence type="ECO:0000256" key="7">
    <source>
        <dbReference type="ARBA" id="ARBA00023237"/>
    </source>
</evidence>
<dbReference type="RefSeq" id="WP_219935795.1">
    <property type="nucleotide sequence ID" value="NZ_JAGFNY010000001.1"/>
</dbReference>
<evidence type="ECO:0000256" key="4">
    <source>
        <dbReference type="ARBA" id="ARBA00022729"/>
    </source>
</evidence>
<evidence type="ECO:0000256" key="8">
    <source>
        <dbReference type="SAM" id="SignalP"/>
    </source>
</evidence>
<dbReference type="InterPro" id="IPR023614">
    <property type="entry name" value="Porin_dom_sf"/>
</dbReference>
<evidence type="ECO:0000313" key="9">
    <source>
        <dbReference type="EMBL" id="MBW7569352.1"/>
    </source>
</evidence>
<comment type="caution">
    <text evidence="9">The sequence shown here is derived from an EMBL/GenBank/DDBJ whole genome shotgun (WGS) entry which is preliminary data.</text>
</comment>
<keyword evidence="3" id="KW-0812">Transmembrane</keyword>
<dbReference type="Proteomes" id="UP000731465">
    <property type="component" value="Unassembled WGS sequence"/>
</dbReference>
<keyword evidence="5" id="KW-0406">Ion transport</keyword>
<keyword evidence="7" id="KW-0998">Cell outer membrane</keyword>
<proteinExistence type="predicted"/>
<dbReference type="PANTHER" id="PTHR34501">
    <property type="entry name" value="PROTEIN YDDL-RELATED"/>
    <property type="match status" value="1"/>
</dbReference>
<accession>A0ABS7DDH4</accession>
<keyword evidence="2" id="KW-0472">Membrane</keyword>
<keyword evidence="10" id="KW-1185">Reference proteome</keyword>
<protein>
    <submittedName>
        <fullName evidence="9">Porin</fullName>
    </submittedName>
</protein>
<evidence type="ECO:0000256" key="5">
    <source>
        <dbReference type="ARBA" id="ARBA00023065"/>
    </source>
</evidence>
<evidence type="ECO:0000256" key="1">
    <source>
        <dbReference type="ARBA" id="ARBA00022448"/>
    </source>
</evidence>
<sequence length="374" mass="41281">MKKLSLLVLMAVTPCASFSAAVYDKGGTSFDAFGSIDAVLMNDHASRDISAFNGKNNNDNALLTRVKLGIAGRTKVNDSLSAIGYSMWDMPTGNHGIDKIKARAQYVGLDACQYGILTFGRGDTAFYTVAGTTDVFNQLDQIVNDYYTLGSEKPSQFMYSVSSLGWDVRLSVQTATSDVDSKNVDIHNGAAFSVATRTNSGFGFSYGINYTDFQYENDLTKVSYFAENINVMHNNSNTDDLGFAYMLRPSWKIDKGIALTYGNMYEGLYAALVGTVTKYDGFTNRLYSYEALLSYTFDIGITLCSYYGIKRFNGANIISNAVLSASYQIAPTFKIYTEASFDVNSKPERYYSHEQIRNIALGENKILIGAQYSY</sequence>
<gene>
    <name evidence="9" type="ORF">J5V48_00380</name>
</gene>
<evidence type="ECO:0000313" key="10">
    <source>
        <dbReference type="Proteomes" id="UP000731465"/>
    </source>
</evidence>
<evidence type="ECO:0000256" key="6">
    <source>
        <dbReference type="ARBA" id="ARBA00023114"/>
    </source>
</evidence>
<dbReference type="SUPFAM" id="SSF56935">
    <property type="entry name" value="Porins"/>
    <property type="match status" value="1"/>
</dbReference>
<feature type="chain" id="PRO_5046229722" evidence="8">
    <location>
        <begin position="21"/>
        <end position="374"/>
    </location>
</feature>
<dbReference type="PRINTS" id="PR00183">
    <property type="entry name" value="ECOLIPORIN"/>
</dbReference>
<keyword evidence="6" id="KW-0626">Porin</keyword>
<evidence type="ECO:0000256" key="2">
    <source>
        <dbReference type="ARBA" id="ARBA00022452"/>
    </source>
</evidence>
<keyword evidence="1" id="KW-0813">Transport</keyword>
<dbReference type="Gene3D" id="2.40.160.10">
    <property type="entry name" value="Porin"/>
    <property type="match status" value="1"/>
</dbReference>
<dbReference type="PANTHER" id="PTHR34501:SF9">
    <property type="entry name" value="MAJOR OUTER MEMBRANE PROTEIN P.IA"/>
    <property type="match status" value="1"/>
</dbReference>
<dbReference type="Pfam" id="PF00267">
    <property type="entry name" value="Porin_1"/>
    <property type="match status" value="1"/>
</dbReference>
<reference evidence="9 10" key="1">
    <citation type="submission" date="2021-03" db="EMBL/GenBank/DDBJ databases">
        <title>Succinivibrio sp. nov. isolated from feces of cow.</title>
        <authorList>
            <person name="Choi J.-Y."/>
        </authorList>
    </citation>
    <scope>NUCLEOTIDE SEQUENCE [LARGE SCALE GENOMIC DNA]</scope>
    <source>
        <strain evidence="9 10">AGMB01872</strain>
    </source>
</reference>
<organism evidence="9 10">
    <name type="scientific">Succinivibrio faecicola</name>
    <dbReference type="NCBI Taxonomy" id="2820300"/>
    <lineage>
        <taxon>Bacteria</taxon>
        <taxon>Pseudomonadati</taxon>
        <taxon>Pseudomonadota</taxon>
        <taxon>Gammaproteobacteria</taxon>
        <taxon>Aeromonadales</taxon>
        <taxon>Succinivibrionaceae</taxon>
        <taxon>Succinivibrio</taxon>
    </lineage>
</organism>
<evidence type="ECO:0000256" key="3">
    <source>
        <dbReference type="ARBA" id="ARBA00022692"/>
    </source>
</evidence>
<keyword evidence="4 8" id="KW-0732">Signal</keyword>